<dbReference type="Proteomes" id="UP001500469">
    <property type="component" value="Unassembled WGS sequence"/>
</dbReference>
<gene>
    <name evidence="2" type="ORF">GCM10009119_14070</name>
</gene>
<sequence>MVWEWSLVFVIEYIVEKYNAEKMKFFLSFLLLFAITFASQAQSKLTIRGTVKDTTNLPLDYTSVLLLSPKDSALVAYTLTNKAGEYQFKNVDRQPLLIKATYMGHLPFQKELALPEADVLEVEEIQLKPILQELYEVVVKAAKAPLMMRGDTLEYDASKFKVPPGATLEDLLRKLPGMQIDKDGNIIAQGEQVQKVTVDGRRFFGGNTKMATQNLNAESISKLQLFDDKSEQSKLTGVEDGVKEKTLNVELKEDAKKGGFGKVSAAAGTDERWAANASFNKFDDVNQFSVIGYGNNVNQSGLSWDDLQEFKGSSAFQFGDTGDFGFNGSGGINYIVFSGGDNEESFEIPFNNLNSGFSNNQAIGVNYNYLKGKKDFSSNYFYSRSDQILESVNSRTNFLEDNSSFTSTDQSLQNNIAGHHRVNLRFQNELDSANTITINGKGRLSTLTTSLLSHQELIRSSMEQSQMDRNNQSDKWSGAFQGTAIYRHKFKKNGRNFAASISDTYSKADQDGTQKAIVDHMNSTDPNTYFQSLDQVIQALNGSNLIKSSLLYVEPIKKIFFWETFYNFSQSNSETNRQVYDVERSDVRELNPELSRFFDNKITYNRFGSSFRYANKGSNLSVGLAASNYRLKGQFSVVEDSEILGRVDKSYLNFTPNVSYWKTMKGNKRINASYAMGVTPPSIADLQPYKDISNPLYIREGNPDLEPEVSHSFNTGYNMYDPATFINFRFSFNATLYQNQVVQNQTIDPETLVTTYKAGNATGGQRFYPYLGFGFPIIKTKANAYLYANPSYSKSLSLINSTETETHTYSHNFGANLDLTPLEWLGLYAGSSFRLSKTNYEQNPTQNQDIVNWSAYSNMNIKFPKDFYLDVKFNYNRYKNESFGFDQKVPILNASFYKLLGEAKKWEVRLSANDIFNKNQTISQYAGQNYVSTGRIETLARYFLLGVTYNMRGVEVKRNR</sequence>
<reference evidence="3" key="1">
    <citation type="journal article" date="2019" name="Int. J. Syst. Evol. Microbiol.">
        <title>The Global Catalogue of Microorganisms (GCM) 10K type strain sequencing project: providing services to taxonomists for standard genome sequencing and annotation.</title>
        <authorList>
            <consortium name="The Broad Institute Genomics Platform"/>
            <consortium name="The Broad Institute Genome Sequencing Center for Infectious Disease"/>
            <person name="Wu L."/>
            <person name="Ma J."/>
        </authorList>
    </citation>
    <scope>NUCLEOTIDE SEQUENCE [LARGE SCALE GENOMIC DNA]</scope>
    <source>
        <strain evidence="3">JCM 16112</strain>
    </source>
</reference>
<feature type="domain" description="Outer membrane protein beta-barrel" evidence="1">
    <location>
        <begin position="488"/>
        <end position="949"/>
    </location>
</feature>
<protein>
    <submittedName>
        <fullName evidence="2">Carboxypeptidase-like regulatory domain-containing protein</fullName>
    </submittedName>
</protein>
<keyword evidence="3" id="KW-1185">Reference proteome</keyword>
<dbReference type="Pfam" id="PF14905">
    <property type="entry name" value="OMP_b-brl_3"/>
    <property type="match status" value="1"/>
</dbReference>
<dbReference type="SUPFAM" id="SSF49464">
    <property type="entry name" value="Carboxypeptidase regulatory domain-like"/>
    <property type="match status" value="1"/>
</dbReference>
<dbReference type="InterPro" id="IPR008969">
    <property type="entry name" value="CarboxyPept-like_regulatory"/>
</dbReference>
<evidence type="ECO:0000313" key="2">
    <source>
        <dbReference type="EMBL" id="GAA0878439.1"/>
    </source>
</evidence>
<organism evidence="2 3">
    <name type="scientific">Algoriphagus jejuensis</name>
    <dbReference type="NCBI Taxonomy" id="419934"/>
    <lineage>
        <taxon>Bacteria</taxon>
        <taxon>Pseudomonadati</taxon>
        <taxon>Bacteroidota</taxon>
        <taxon>Cytophagia</taxon>
        <taxon>Cytophagales</taxon>
        <taxon>Cyclobacteriaceae</taxon>
        <taxon>Algoriphagus</taxon>
    </lineage>
</organism>
<name>A0ABP3YDQ4_9BACT</name>
<comment type="caution">
    <text evidence="2">The sequence shown here is derived from an EMBL/GenBank/DDBJ whole genome shotgun (WGS) entry which is preliminary data.</text>
</comment>
<evidence type="ECO:0000313" key="3">
    <source>
        <dbReference type="Proteomes" id="UP001500469"/>
    </source>
</evidence>
<dbReference type="EMBL" id="BAAAFI010000006">
    <property type="protein sequence ID" value="GAA0878439.1"/>
    <property type="molecule type" value="Genomic_DNA"/>
</dbReference>
<dbReference type="SUPFAM" id="SSF56935">
    <property type="entry name" value="Porins"/>
    <property type="match status" value="1"/>
</dbReference>
<evidence type="ECO:0000259" key="1">
    <source>
        <dbReference type="Pfam" id="PF14905"/>
    </source>
</evidence>
<accession>A0ABP3YDQ4</accession>
<proteinExistence type="predicted"/>
<dbReference type="Pfam" id="PF13620">
    <property type="entry name" value="CarboxypepD_reg"/>
    <property type="match status" value="1"/>
</dbReference>
<dbReference type="InterPro" id="IPR041700">
    <property type="entry name" value="OMP_b-brl_3"/>
</dbReference>